<keyword evidence="4" id="KW-1185">Reference proteome</keyword>
<protein>
    <submittedName>
        <fullName evidence="3">Serine endoprotease</fullName>
    </submittedName>
</protein>
<feature type="transmembrane region" description="Helical" evidence="1">
    <location>
        <begin position="94"/>
        <end position="118"/>
    </location>
</feature>
<feature type="transmembrane region" description="Helical" evidence="1">
    <location>
        <begin position="25"/>
        <end position="46"/>
    </location>
</feature>
<dbReference type="GO" id="GO:0004175">
    <property type="term" value="F:endopeptidase activity"/>
    <property type="evidence" value="ECO:0007669"/>
    <property type="project" value="UniProtKB-ARBA"/>
</dbReference>
<dbReference type="RefSeq" id="WP_202921578.1">
    <property type="nucleotide sequence ID" value="NZ_CP036274.1"/>
</dbReference>
<dbReference type="Pfam" id="PF02517">
    <property type="entry name" value="Rce1-like"/>
    <property type="match status" value="1"/>
</dbReference>
<dbReference type="Proteomes" id="UP000315017">
    <property type="component" value="Chromosome"/>
</dbReference>
<dbReference type="CDD" id="cd06779">
    <property type="entry name" value="cpPDZ_Deg_HtrA-like"/>
    <property type="match status" value="1"/>
</dbReference>
<proteinExistence type="predicted"/>
<dbReference type="KEGG" id="aagg:ETAA8_11470"/>
<dbReference type="InterPro" id="IPR003675">
    <property type="entry name" value="Rce1/LyrA-like_dom"/>
</dbReference>
<organism evidence="3 4">
    <name type="scientific">Anatilimnocola aggregata</name>
    <dbReference type="NCBI Taxonomy" id="2528021"/>
    <lineage>
        <taxon>Bacteria</taxon>
        <taxon>Pseudomonadati</taxon>
        <taxon>Planctomycetota</taxon>
        <taxon>Planctomycetia</taxon>
        <taxon>Pirellulales</taxon>
        <taxon>Pirellulaceae</taxon>
        <taxon>Anatilimnocola</taxon>
    </lineage>
</organism>
<dbReference type="PANTHER" id="PTHR36435">
    <property type="entry name" value="SLR1288 PROTEIN"/>
    <property type="match status" value="1"/>
</dbReference>
<feature type="transmembrane region" description="Helical" evidence="1">
    <location>
        <begin position="224"/>
        <end position="242"/>
    </location>
</feature>
<dbReference type="PANTHER" id="PTHR36435:SF1">
    <property type="entry name" value="CAAX AMINO TERMINAL PROTEASE FAMILY PROTEIN"/>
    <property type="match status" value="1"/>
</dbReference>
<keyword evidence="1" id="KW-0812">Transmembrane</keyword>
<gene>
    <name evidence="3" type="ORF">ETAA8_11470</name>
</gene>
<name>A0A517Y763_9BACT</name>
<sequence length="332" mass="36796">MTSVTIEQPLAAPERVSFYESHWKLIWFVVGLIGLLSWRLAFLFDWSAVVRAAPYLSIALVVLPQLCFLVYPLLTREPNRALSFPALARWPAEFLIAAGTIFLIFTTLIVVNVVLKWLLPDFTFTPPVFSDMAKSGRVWAVVALMVFAFTAAPICEEVFFRGFLQNSFRARMPLVVAALLQSLIFGFVHSYSLPHSLAAAGLGLALTAIYEWRKTLLTPILIHMGNNFIAALGVMLMMLVAAESPVLGITCDPADARATIRSMIPGGPADKAGLQVGDVIVAINDKPVRNHAHLLKVTQQHRAWEKVTLTIERDGQEQEISAVFQRRGDLQK</sequence>
<dbReference type="EMBL" id="CP036274">
    <property type="protein sequence ID" value="QDU26074.1"/>
    <property type="molecule type" value="Genomic_DNA"/>
</dbReference>
<evidence type="ECO:0000313" key="4">
    <source>
        <dbReference type="Proteomes" id="UP000315017"/>
    </source>
</evidence>
<dbReference type="InterPro" id="IPR036034">
    <property type="entry name" value="PDZ_sf"/>
</dbReference>
<dbReference type="PROSITE" id="PS50106">
    <property type="entry name" value="PDZ"/>
    <property type="match status" value="1"/>
</dbReference>
<dbReference type="InterPro" id="IPR001478">
    <property type="entry name" value="PDZ"/>
</dbReference>
<evidence type="ECO:0000256" key="1">
    <source>
        <dbReference type="SAM" id="Phobius"/>
    </source>
</evidence>
<dbReference type="GO" id="GO:0006508">
    <property type="term" value="P:proteolysis"/>
    <property type="evidence" value="ECO:0007669"/>
    <property type="project" value="UniProtKB-KW"/>
</dbReference>
<dbReference type="InterPro" id="IPR052710">
    <property type="entry name" value="CAAX_protease"/>
</dbReference>
<feature type="transmembrane region" description="Helical" evidence="1">
    <location>
        <begin position="52"/>
        <end position="74"/>
    </location>
</feature>
<dbReference type="Gene3D" id="2.30.42.10">
    <property type="match status" value="1"/>
</dbReference>
<dbReference type="SMART" id="SM00228">
    <property type="entry name" value="PDZ"/>
    <property type="match status" value="1"/>
</dbReference>
<accession>A0A517Y763</accession>
<keyword evidence="1" id="KW-1133">Transmembrane helix</keyword>
<feature type="transmembrane region" description="Helical" evidence="1">
    <location>
        <begin position="138"/>
        <end position="160"/>
    </location>
</feature>
<dbReference type="SUPFAM" id="SSF50156">
    <property type="entry name" value="PDZ domain-like"/>
    <property type="match status" value="1"/>
</dbReference>
<reference evidence="3 4" key="1">
    <citation type="submission" date="2019-02" db="EMBL/GenBank/DDBJ databases">
        <title>Deep-cultivation of Planctomycetes and their phenomic and genomic characterization uncovers novel biology.</title>
        <authorList>
            <person name="Wiegand S."/>
            <person name="Jogler M."/>
            <person name="Boedeker C."/>
            <person name="Pinto D."/>
            <person name="Vollmers J."/>
            <person name="Rivas-Marin E."/>
            <person name="Kohn T."/>
            <person name="Peeters S.H."/>
            <person name="Heuer A."/>
            <person name="Rast P."/>
            <person name="Oberbeckmann S."/>
            <person name="Bunk B."/>
            <person name="Jeske O."/>
            <person name="Meyerdierks A."/>
            <person name="Storesund J.E."/>
            <person name="Kallscheuer N."/>
            <person name="Luecker S."/>
            <person name="Lage O.M."/>
            <person name="Pohl T."/>
            <person name="Merkel B.J."/>
            <person name="Hornburger P."/>
            <person name="Mueller R.-W."/>
            <person name="Bruemmer F."/>
            <person name="Labrenz M."/>
            <person name="Spormann A.M."/>
            <person name="Op den Camp H."/>
            <person name="Overmann J."/>
            <person name="Amann R."/>
            <person name="Jetten M.S.M."/>
            <person name="Mascher T."/>
            <person name="Medema M.H."/>
            <person name="Devos D.P."/>
            <person name="Kaster A.-K."/>
            <person name="Ovreas L."/>
            <person name="Rohde M."/>
            <person name="Galperin M.Y."/>
            <person name="Jogler C."/>
        </authorList>
    </citation>
    <scope>NUCLEOTIDE SEQUENCE [LARGE SCALE GENOMIC DNA]</scope>
    <source>
        <strain evidence="3 4">ETA_A8</strain>
    </source>
</reference>
<evidence type="ECO:0000313" key="3">
    <source>
        <dbReference type="EMBL" id="QDU26074.1"/>
    </source>
</evidence>
<dbReference type="Pfam" id="PF13180">
    <property type="entry name" value="PDZ_2"/>
    <property type="match status" value="1"/>
</dbReference>
<keyword evidence="1" id="KW-0472">Membrane</keyword>
<keyword evidence="3" id="KW-0378">Hydrolase</keyword>
<feature type="transmembrane region" description="Helical" evidence="1">
    <location>
        <begin position="172"/>
        <end position="189"/>
    </location>
</feature>
<evidence type="ECO:0000259" key="2">
    <source>
        <dbReference type="PROSITE" id="PS50106"/>
    </source>
</evidence>
<dbReference type="AlphaFoldDB" id="A0A517Y763"/>
<dbReference type="GO" id="GO:0080120">
    <property type="term" value="P:CAAX-box protein maturation"/>
    <property type="evidence" value="ECO:0007669"/>
    <property type="project" value="UniProtKB-ARBA"/>
</dbReference>
<feature type="domain" description="PDZ" evidence="2">
    <location>
        <begin position="236"/>
        <end position="315"/>
    </location>
</feature>
<keyword evidence="3" id="KW-0645">Protease</keyword>